<evidence type="ECO:0000313" key="13">
    <source>
        <dbReference type="Proteomes" id="UP000270296"/>
    </source>
</evidence>
<dbReference type="OrthoDB" id="10042249at2759"/>
<dbReference type="GO" id="GO:0005634">
    <property type="term" value="C:nucleus"/>
    <property type="evidence" value="ECO:0007669"/>
    <property type="project" value="UniProtKB-SubCell"/>
</dbReference>
<reference evidence="12 13" key="2">
    <citation type="submission" date="2018-11" db="EMBL/GenBank/DDBJ databases">
        <authorList>
            <consortium name="Pathogen Informatics"/>
        </authorList>
    </citation>
    <scope>NUCLEOTIDE SEQUENCE [LARGE SCALE GENOMIC DNA]</scope>
</reference>
<dbReference type="SUPFAM" id="SSF57667">
    <property type="entry name" value="beta-beta-alpha zinc fingers"/>
    <property type="match status" value="3"/>
</dbReference>
<dbReference type="PROSITE" id="PS00028">
    <property type="entry name" value="ZINC_FINGER_C2H2_1"/>
    <property type="match status" value="5"/>
</dbReference>
<feature type="region of interest" description="Disordered" evidence="10">
    <location>
        <begin position="350"/>
        <end position="373"/>
    </location>
</feature>
<dbReference type="PANTHER" id="PTHR45944">
    <property type="entry name" value="SCHNURRI, ISOFORM F"/>
    <property type="match status" value="1"/>
</dbReference>
<feature type="region of interest" description="Disordered" evidence="10">
    <location>
        <begin position="154"/>
        <end position="191"/>
    </location>
</feature>
<feature type="domain" description="C2H2-type" evidence="11">
    <location>
        <begin position="132"/>
        <end position="160"/>
    </location>
</feature>
<dbReference type="Proteomes" id="UP000270296">
    <property type="component" value="Unassembled WGS sequence"/>
</dbReference>
<keyword evidence="13" id="KW-1185">Reference proteome</keyword>
<evidence type="ECO:0000259" key="11">
    <source>
        <dbReference type="PROSITE" id="PS50157"/>
    </source>
</evidence>
<dbReference type="GO" id="GO:0000981">
    <property type="term" value="F:DNA-binding transcription factor activity, RNA polymerase II-specific"/>
    <property type="evidence" value="ECO:0007669"/>
    <property type="project" value="TreeGrafter"/>
</dbReference>
<dbReference type="PANTHER" id="PTHR45944:SF2">
    <property type="entry name" value="SCHNURRI, ISOFORM F"/>
    <property type="match status" value="1"/>
</dbReference>
<sequence>MFRSRGGSCYVGRRCRTPPSFYQKEQSECIDRCESAPSSFDIPMNIAESLVAPTTADNVTVEGRPTSQTVMGSYSASSPVSELSKIEPFISSSACESKVDCEICGKVFSKIGLLRLHMNVHIFERSSRRYDFKCSSCNCGFRSRSLLQKHISNAHPRHEKEDGASATESGGDVTAVASSSHSDSSTASSLNPRPFECVDCSIAFRIHGHLAKHLRSKLHIMKLECLGKIPIGTFARLEEAGVRFFLEIDTSDCQNSLKSLLLLNEKLDASSSSSPRTSDALSADSYASSALKDGSTQTKDNLKNAEVDMIDLNSQSDAISACDADQNRSIVAGLWVPPKVTELAVSAVSDVRNDHDESEDGGGDSVPPDDFPRVSNMFTVSTAEAEVDEDALKKAHTFSQTYCKFCALSFLDAIDLEVHWHADHVVMKDGKDYKCPKDNCDKVYPNKESLRQHIALHFLGRLNIDYDAAAAAAAAADVSKATVVALSRKLNGITNSGGGGGAVCELCDDPGGKMRKRMKTPLVKLNVLPDSPGVEQQQNRNMTNPSLASGMSNCASPISDSDTSRVSASGQSTSPAPSPLDAVACPKTVKCYSSRSRRTPIMADEPTASSSTPVFSKRSGSVSSEQAMPTCFTSDTVFVPMSTSYHDEAKSAAELSYHQCKVRCGSRSGSNSGSCSASASGSGLTSPNPNLFANINQNTVLPTAWNMPSFYANPVSPQPFYLAAAANPLSLFTYQNDQPSSNNLHLISNTAWMNLRAMTPQFAASLYLNSLPKPPLFSPVAANATSISEQSLQSSNNVSAAATADTHFCFICSKQFLELPAFQQHILNHSQLRPFVCEYCDAGFTTWQALESHLPCRFQ</sequence>
<feature type="compositionally biased region" description="Low complexity" evidence="10">
    <location>
        <begin position="665"/>
        <end position="683"/>
    </location>
</feature>
<feature type="domain" description="C2H2-type" evidence="11">
    <location>
        <begin position="99"/>
        <end position="126"/>
    </location>
</feature>
<accession>A0A183IE19</accession>
<dbReference type="InterPro" id="IPR051969">
    <property type="entry name" value="Zinc-finger_DNA-bd_regulators"/>
</dbReference>
<evidence type="ECO:0000256" key="2">
    <source>
        <dbReference type="ARBA" id="ARBA00022723"/>
    </source>
</evidence>
<keyword evidence="5" id="KW-0862">Zinc</keyword>
<evidence type="ECO:0000256" key="7">
    <source>
        <dbReference type="ARBA" id="ARBA00023163"/>
    </source>
</evidence>
<dbReference type="GO" id="GO:0008270">
    <property type="term" value="F:zinc ion binding"/>
    <property type="evidence" value="ECO:0007669"/>
    <property type="project" value="UniProtKB-KW"/>
</dbReference>
<dbReference type="Pfam" id="PF00096">
    <property type="entry name" value="zf-C2H2"/>
    <property type="match status" value="2"/>
</dbReference>
<feature type="region of interest" description="Disordered" evidence="10">
    <location>
        <begin position="527"/>
        <end position="581"/>
    </location>
</feature>
<evidence type="ECO:0000256" key="9">
    <source>
        <dbReference type="PROSITE-ProRule" id="PRU00042"/>
    </source>
</evidence>
<dbReference type="AlphaFoldDB" id="A0A183IE19"/>
<keyword evidence="4 9" id="KW-0863">Zinc-finger</keyword>
<evidence type="ECO:0000256" key="8">
    <source>
        <dbReference type="ARBA" id="ARBA00023242"/>
    </source>
</evidence>
<dbReference type="Gene3D" id="3.30.160.60">
    <property type="entry name" value="Classic Zinc Finger"/>
    <property type="match status" value="4"/>
</dbReference>
<feature type="compositionally biased region" description="Low complexity" evidence="10">
    <location>
        <begin position="172"/>
        <end position="189"/>
    </location>
</feature>
<dbReference type="EMBL" id="UZAM01006980">
    <property type="protein sequence ID" value="VDO95704.1"/>
    <property type="molecule type" value="Genomic_DNA"/>
</dbReference>
<keyword evidence="3" id="KW-0677">Repeat</keyword>
<keyword evidence="8" id="KW-0539">Nucleus</keyword>
<reference evidence="14" key="1">
    <citation type="submission" date="2016-06" db="UniProtKB">
        <authorList>
            <consortium name="WormBaseParasite"/>
        </authorList>
    </citation>
    <scope>IDENTIFICATION</scope>
</reference>
<evidence type="ECO:0000256" key="4">
    <source>
        <dbReference type="ARBA" id="ARBA00022771"/>
    </source>
</evidence>
<evidence type="ECO:0000313" key="14">
    <source>
        <dbReference type="WBParaSite" id="SBAD_0000195301-mRNA-1"/>
    </source>
</evidence>
<feature type="compositionally biased region" description="Polar residues" evidence="10">
    <location>
        <begin position="534"/>
        <end position="575"/>
    </location>
</feature>
<dbReference type="WBParaSite" id="SBAD_0000195301-mRNA-1">
    <property type="protein sequence ID" value="SBAD_0000195301-mRNA-1"/>
    <property type="gene ID" value="SBAD_0000195301"/>
</dbReference>
<feature type="domain" description="C2H2-type" evidence="11">
    <location>
        <begin position="195"/>
        <end position="224"/>
    </location>
</feature>
<proteinExistence type="predicted"/>
<dbReference type="InterPro" id="IPR013087">
    <property type="entry name" value="Znf_C2H2_type"/>
</dbReference>
<feature type="region of interest" description="Disordered" evidence="10">
    <location>
        <begin position="665"/>
        <end position="684"/>
    </location>
</feature>
<evidence type="ECO:0000256" key="6">
    <source>
        <dbReference type="ARBA" id="ARBA00023015"/>
    </source>
</evidence>
<evidence type="ECO:0000256" key="5">
    <source>
        <dbReference type="ARBA" id="ARBA00022833"/>
    </source>
</evidence>
<feature type="domain" description="C2H2-type" evidence="11">
    <location>
        <begin position="807"/>
        <end position="834"/>
    </location>
</feature>
<keyword evidence="2" id="KW-0479">Metal-binding</keyword>
<dbReference type="SMART" id="SM00355">
    <property type="entry name" value="ZnF_C2H2"/>
    <property type="match status" value="7"/>
</dbReference>
<dbReference type="InterPro" id="IPR036236">
    <property type="entry name" value="Znf_C2H2_sf"/>
</dbReference>
<evidence type="ECO:0000256" key="10">
    <source>
        <dbReference type="SAM" id="MobiDB-lite"/>
    </source>
</evidence>
<feature type="domain" description="C2H2-type" evidence="11">
    <location>
        <begin position="433"/>
        <end position="457"/>
    </location>
</feature>
<keyword evidence="6" id="KW-0805">Transcription regulation</keyword>
<protein>
    <submittedName>
        <fullName evidence="14">C2H2-type domain-containing protein</fullName>
    </submittedName>
</protein>
<evidence type="ECO:0000256" key="1">
    <source>
        <dbReference type="ARBA" id="ARBA00004123"/>
    </source>
</evidence>
<evidence type="ECO:0000256" key="3">
    <source>
        <dbReference type="ARBA" id="ARBA00022737"/>
    </source>
</evidence>
<dbReference type="PROSITE" id="PS50157">
    <property type="entry name" value="ZINC_FINGER_C2H2_2"/>
    <property type="match status" value="5"/>
</dbReference>
<evidence type="ECO:0000313" key="12">
    <source>
        <dbReference type="EMBL" id="VDO95704.1"/>
    </source>
</evidence>
<keyword evidence="7" id="KW-0804">Transcription</keyword>
<gene>
    <name evidence="12" type="ORF">SBAD_LOCUS1863</name>
</gene>
<comment type="subcellular location">
    <subcellularLocation>
        <location evidence="1">Nucleus</location>
    </subcellularLocation>
</comment>
<name>A0A183IE19_9BILA</name>
<dbReference type="GO" id="GO:0000978">
    <property type="term" value="F:RNA polymerase II cis-regulatory region sequence-specific DNA binding"/>
    <property type="evidence" value="ECO:0007669"/>
    <property type="project" value="TreeGrafter"/>
</dbReference>
<organism evidence="14">
    <name type="scientific">Soboliphyme baturini</name>
    <dbReference type="NCBI Taxonomy" id="241478"/>
    <lineage>
        <taxon>Eukaryota</taxon>
        <taxon>Metazoa</taxon>
        <taxon>Ecdysozoa</taxon>
        <taxon>Nematoda</taxon>
        <taxon>Enoplea</taxon>
        <taxon>Dorylaimia</taxon>
        <taxon>Dioctophymatida</taxon>
        <taxon>Dioctophymatoidea</taxon>
        <taxon>Soboliphymatidae</taxon>
        <taxon>Soboliphyme</taxon>
    </lineage>
</organism>